<dbReference type="PROSITE" id="PS50088">
    <property type="entry name" value="ANK_REPEAT"/>
    <property type="match status" value="1"/>
</dbReference>
<evidence type="ECO:0000313" key="6">
    <source>
        <dbReference type="Proteomes" id="UP001337655"/>
    </source>
</evidence>
<dbReference type="Proteomes" id="UP001337655">
    <property type="component" value="Unassembled WGS sequence"/>
</dbReference>
<dbReference type="EMBL" id="JAVRRT010000019">
    <property type="protein sequence ID" value="KAK5164494.1"/>
    <property type="molecule type" value="Genomic_DNA"/>
</dbReference>
<dbReference type="InterPro" id="IPR002110">
    <property type="entry name" value="Ankyrin_rpt"/>
</dbReference>
<dbReference type="Gene3D" id="1.25.40.20">
    <property type="entry name" value="Ankyrin repeat-containing domain"/>
    <property type="match status" value="1"/>
</dbReference>
<dbReference type="PANTHER" id="PTHR24198:SF194">
    <property type="entry name" value="INVERSIN-A"/>
    <property type="match status" value="1"/>
</dbReference>
<name>A0AAV9NYT8_9PEZI</name>
<organism evidence="5 6">
    <name type="scientific">Saxophila tyrrhenica</name>
    <dbReference type="NCBI Taxonomy" id="1690608"/>
    <lineage>
        <taxon>Eukaryota</taxon>
        <taxon>Fungi</taxon>
        <taxon>Dikarya</taxon>
        <taxon>Ascomycota</taxon>
        <taxon>Pezizomycotina</taxon>
        <taxon>Dothideomycetes</taxon>
        <taxon>Dothideomycetidae</taxon>
        <taxon>Mycosphaerellales</taxon>
        <taxon>Extremaceae</taxon>
        <taxon>Saxophila</taxon>
    </lineage>
</organism>
<dbReference type="PANTHER" id="PTHR24198">
    <property type="entry name" value="ANKYRIN REPEAT AND PROTEIN KINASE DOMAIN-CONTAINING PROTEIN"/>
    <property type="match status" value="1"/>
</dbReference>
<protein>
    <submittedName>
        <fullName evidence="5">Ankyrin repeat-containing protein</fullName>
    </submittedName>
</protein>
<dbReference type="PROSITE" id="PS50297">
    <property type="entry name" value="ANK_REP_REGION"/>
    <property type="match status" value="1"/>
</dbReference>
<dbReference type="InterPro" id="IPR036770">
    <property type="entry name" value="Ankyrin_rpt-contain_sf"/>
</dbReference>
<proteinExistence type="predicted"/>
<dbReference type="AlphaFoldDB" id="A0AAV9NYT8"/>
<feature type="compositionally biased region" description="Acidic residues" evidence="4">
    <location>
        <begin position="184"/>
        <end position="195"/>
    </location>
</feature>
<accession>A0AAV9NYT8</accession>
<sequence>MPLLGAPSFTVDDIDDLLYLTRVNEASELDQTISELTKKYNCSVADVITSGIDPDSGNTVLHFASANGFVDLVKTFTSQLASTPNTDGASVDRSSDSGHRSKFVNESNSEGNTALHWAAYNGQLNIVKALLEAGADMWIKNNAGHLAMFEAERAEKNDVVQHLLQAGGNQVERAGVEGQPSEADIADVDEDDDEVVVASSSGTTQQDRSMEGV</sequence>
<keyword evidence="2 3" id="KW-0040">ANK repeat</keyword>
<evidence type="ECO:0000256" key="4">
    <source>
        <dbReference type="SAM" id="MobiDB-lite"/>
    </source>
</evidence>
<reference evidence="5 6" key="1">
    <citation type="submission" date="2023-08" db="EMBL/GenBank/DDBJ databases">
        <title>Black Yeasts Isolated from many extreme environments.</title>
        <authorList>
            <person name="Coleine C."/>
            <person name="Stajich J.E."/>
            <person name="Selbmann L."/>
        </authorList>
    </citation>
    <scope>NUCLEOTIDE SEQUENCE [LARGE SCALE GENOMIC DNA]</scope>
    <source>
        <strain evidence="5 6">CCFEE 5935</strain>
    </source>
</reference>
<keyword evidence="6" id="KW-1185">Reference proteome</keyword>
<keyword evidence="1" id="KW-0677">Repeat</keyword>
<dbReference type="GeneID" id="89931030"/>
<dbReference type="Pfam" id="PF12796">
    <property type="entry name" value="Ank_2"/>
    <property type="match status" value="1"/>
</dbReference>
<dbReference type="SUPFAM" id="SSF48403">
    <property type="entry name" value="Ankyrin repeat"/>
    <property type="match status" value="1"/>
</dbReference>
<evidence type="ECO:0000256" key="2">
    <source>
        <dbReference type="ARBA" id="ARBA00023043"/>
    </source>
</evidence>
<gene>
    <name evidence="5" type="primary">YAR1</name>
    <name evidence="5" type="ORF">LTR77_009700</name>
</gene>
<feature type="region of interest" description="Disordered" evidence="4">
    <location>
        <begin position="172"/>
        <end position="213"/>
    </location>
</feature>
<evidence type="ECO:0000256" key="1">
    <source>
        <dbReference type="ARBA" id="ARBA00022737"/>
    </source>
</evidence>
<feature type="repeat" description="ANK" evidence="3">
    <location>
        <begin position="110"/>
        <end position="142"/>
    </location>
</feature>
<dbReference type="RefSeq" id="XP_064654742.1">
    <property type="nucleotide sequence ID" value="XM_064806926.1"/>
</dbReference>
<evidence type="ECO:0000313" key="5">
    <source>
        <dbReference type="EMBL" id="KAK5164494.1"/>
    </source>
</evidence>
<evidence type="ECO:0000256" key="3">
    <source>
        <dbReference type="PROSITE-ProRule" id="PRU00023"/>
    </source>
</evidence>
<feature type="region of interest" description="Disordered" evidence="4">
    <location>
        <begin position="81"/>
        <end position="108"/>
    </location>
</feature>
<dbReference type="PRINTS" id="PR01415">
    <property type="entry name" value="ANKYRIN"/>
</dbReference>
<comment type="caution">
    <text evidence="5">The sequence shown here is derived from an EMBL/GenBank/DDBJ whole genome shotgun (WGS) entry which is preliminary data.</text>
</comment>
<dbReference type="SMART" id="SM00248">
    <property type="entry name" value="ANK"/>
    <property type="match status" value="3"/>
</dbReference>